<keyword evidence="1 3" id="KW-0378">Hydrolase</keyword>
<name>A0A075H4V5_9EURY</name>
<proteinExistence type="predicted"/>
<organism evidence="3">
    <name type="scientific">uncultured marine group II/III euryarchaeote KM3_51_E06</name>
    <dbReference type="NCBI Taxonomy" id="1456455"/>
    <lineage>
        <taxon>Archaea</taxon>
        <taxon>Methanobacteriati</taxon>
        <taxon>Methanobacteriota</taxon>
        <taxon>environmental samples</taxon>
    </lineage>
</organism>
<dbReference type="Pfam" id="PF00293">
    <property type="entry name" value="NUDIX"/>
    <property type="match status" value="1"/>
</dbReference>
<evidence type="ECO:0000259" key="2">
    <source>
        <dbReference type="PROSITE" id="PS51462"/>
    </source>
</evidence>
<dbReference type="PROSITE" id="PS00893">
    <property type="entry name" value="NUDIX_BOX"/>
    <property type="match status" value="1"/>
</dbReference>
<dbReference type="InterPro" id="IPR020476">
    <property type="entry name" value="Nudix_hydrolase"/>
</dbReference>
<dbReference type="GO" id="GO:0016787">
    <property type="term" value="F:hydrolase activity"/>
    <property type="evidence" value="ECO:0007669"/>
    <property type="project" value="UniProtKB-KW"/>
</dbReference>
<dbReference type="EMBL" id="KF900914">
    <property type="protein sequence ID" value="AIF11331.1"/>
    <property type="molecule type" value="Genomic_DNA"/>
</dbReference>
<reference evidence="3" key="1">
    <citation type="journal article" date="2014" name="Genome Biol. Evol.">
        <title>Pangenome evidence for extensive interdomain horizontal transfer affecting lineage core and shell genes in uncultured planktonic thaumarchaeota and euryarchaeota.</title>
        <authorList>
            <person name="Deschamps P."/>
            <person name="Zivanovic Y."/>
            <person name="Moreira D."/>
            <person name="Rodriguez-Valera F."/>
            <person name="Lopez-Garcia P."/>
        </authorList>
    </citation>
    <scope>NUCLEOTIDE SEQUENCE</scope>
</reference>
<evidence type="ECO:0000256" key="1">
    <source>
        <dbReference type="ARBA" id="ARBA00022801"/>
    </source>
</evidence>
<dbReference type="InterPro" id="IPR000086">
    <property type="entry name" value="NUDIX_hydrolase_dom"/>
</dbReference>
<accession>A0A075H4V5</accession>
<dbReference type="Gene3D" id="3.90.79.10">
    <property type="entry name" value="Nucleoside Triphosphate Pyrophosphohydrolase"/>
    <property type="match status" value="1"/>
</dbReference>
<feature type="domain" description="Nudix hydrolase" evidence="2">
    <location>
        <begin position="8"/>
        <end position="139"/>
    </location>
</feature>
<dbReference type="PROSITE" id="PS51462">
    <property type="entry name" value="NUDIX"/>
    <property type="match status" value="1"/>
</dbReference>
<dbReference type="PRINTS" id="PR00502">
    <property type="entry name" value="NUDIXFAMILY"/>
</dbReference>
<dbReference type="InterPro" id="IPR015797">
    <property type="entry name" value="NUDIX_hydrolase-like_dom_sf"/>
</dbReference>
<dbReference type="AlphaFoldDB" id="A0A075H4V5"/>
<evidence type="ECO:0000313" key="3">
    <source>
        <dbReference type="EMBL" id="AIF11331.1"/>
    </source>
</evidence>
<dbReference type="InterPro" id="IPR020084">
    <property type="entry name" value="NUDIX_hydrolase_CS"/>
</dbReference>
<sequence>MGRRWVVGWVVPASIGVIPIENDGAYWMMVKHNERGWELSGGWVEDGETSEIAALREMFEETGLLGTATAVAKGLIENSGDVVLIHVDSEPTPFTWDSPDSGISEVGWCLIPPEPLGWGVEELRKISAHDWNNESTFSS</sequence>
<dbReference type="SUPFAM" id="SSF55811">
    <property type="entry name" value="Nudix"/>
    <property type="match status" value="1"/>
</dbReference>
<protein>
    <submittedName>
        <fullName evidence="3">NTP pyrophosphohydrolase</fullName>
    </submittedName>
</protein>